<name>A0AAV2B691_9ARAC</name>
<proteinExistence type="predicted"/>
<evidence type="ECO:0000313" key="4">
    <source>
        <dbReference type="Proteomes" id="UP001497382"/>
    </source>
</evidence>
<dbReference type="EMBL" id="CAXIEN010000274">
    <property type="protein sequence ID" value="CAL1291119.1"/>
    <property type="molecule type" value="Genomic_DNA"/>
</dbReference>
<reference evidence="3 4" key="1">
    <citation type="submission" date="2024-04" db="EMBL/GenBank/DDBJ databases">
        <authorList>
            <person name="Rising A."/>
            <person name="Reimegard J."/>
            <person name="Sonavane S."/>
            <person name="Akerstrom W."/>
            <person name="Nylinder S."/>
            <person name="Hedman E."/>
            <person name="Kallberg Y."/>
        </authorList>
    </citation>
    <scope>NUCLEOTIDE SEQUENCE [LARGE SCALE GENOMIC DNA]</scope>
</reference>
<sequence>MHFYVLFIVFLYVGGCNARVVPLDFKLGKCKHVNHKCKFIDESPNEEVEMSGRNLPDIGEKKNLEPLNSEEENATVAENSSRNASNLTTDLIPKTKAMDEKSNLENNGSSAISDLLEEKLNSTTESISQNSSNSRDSFETIQVNGTLNDKIEDLKNETTFTNNSLVDLELRNNLEFVKIDELNDTLDQSETFDVANSDHNETFASFEATNTDQNETFASFEATNTDQNETFASFEATNTDQNETFASFEAVNDQNKDPLIFETVNGTNSTKVELQPLTNDTEIEAFPNEAENFTEKLETNNLTSENPEQTNDSVKTAGGIFSGFEFLINSEVARNAAKAMEVFNFSDPLTDHIIEENEFHSFLPAFNAAQDLDSSNQTDVKTTAILTNSSEESSEIRTDFNTSLSSRDETLLTLNQTEAEKTKNSSMSFNRNESLEGANKTELFDLKEKIEENATSEKVSPPSKNSGEKIQLSPPKSTISKENITSPVSNSSTVGVPECPTPGWCIFWFLSQDACATNEHCLGSRICCKIGCSKTCIEIESPR</sequence>
<protein>
    <recommendedName>
        <fullName evidence="5">WAP domain-containing protein</fullName>
    </recommendedName>
</protein>
<evidence type="ECO:0000256" key="1">
    <source>
        <dbReference type="SAM" id="MobiDB-lite"/>
    </source>
</evidence>
<feature type="region of interest" description="Disordered" evidence="1">
    <location>
        <begin position="44"/>
        <end position="87"/>
    </location>
</feature>
<feature type="compositionally biased region" description="Polar residues" evidence="1">
    <location>
        <begin position="76"/>
        <end position="87"/>
    </location>
</feature>
<keyword evidence="2" id="KW-0732">Signal</keyword>
<feature type="signal peptide" evidence="2">
    <location>
        <begin position="1"/>
        <end position="18"/>
    </location>
</feature>
<evidence type="ECO:0000313" key="3">
    <source>
        <dbReference type="EMBL" id="CAL1291119.1"/>
    </source>
</evidence>
<gene>
    <name evidence="3" type="ORF">LARSCL_LOCUS16902</name>
</gene>
<accession>A0AAV2B691</accession>
<evidence type="ECO:0000256" key="2">
    <source>
        <dbReference type="SAM" id="SignalP"/>
    </source>
</evidence>
<dbReference type="AlphaFoldDB" id="A0AAV2B691"/>
<keyword evidence="4" id="KW-1185">Reference proteome</keyword>
<feature type="chain" id="PRO_5043853027" description="WAP domain-containing protein" evidence="2">
    <location>
        <begin position="19"/>
        <end position="543"/>
    </location>
</feature>
<comment type="caution">
    <text evidence="3">The sequence shown here is derived from an EMBL/GenBank/DDBJ whole genome shotgun (WGS) entry which is preliminary data.</text>
</comment>
<organism evidence="3 4">
    <name type="scientific">Larinioides sclopetarius</name>
    <dbReference type="NCBI Taxonomy" id="280406"/>
    <lineage>
        <taxon>Eukaryota</taxon>
        <taxon>Metazoa</taxon>
        <taxon>Ecdysozoa</taxon>
        <taxon>Arthropoda</taxon>
        <taxon>Chelicerata</taxon>
        <taxon>Arachnida</taxon>
        <taxon>Araneae</taxon>
        <taxon>Araneomorphae</taxon>
        <taxon>Entelegynae</taxon>
        <taxon>Araneoidea</taxon>
        <taxon>Araneidae</taxon>
        <taxon>Larinioides</taxon>
    </lineage>
</organism>
<evidence type="ECO:0008006" key="5">
    <source>
        <dbReference type="Google" id="ProtNLM"/>
    </source>
</evidence>
<feature type="compositionally biased region" description="Polar residues" evidence="1">
    <location>
        <begin position="474"/>
        <end position="494"/>
    </location>
</feature>
<feature type="compositionally biased region" description="Polar residues" evidence="1">
    <location>
        <begin position="456"/>
        <end position="465"/>
    </location>
</feature>
<dbReference type="Proteomes" id="UP001497382">
    <property type="component" value="Unassembled WGS sequence"/>
</dbReference>
<feature type="region of interest" description="Disordered" evidence="1">
    <location>
        <begin position="452"/>
        <end position="494"/>
    </location>
</feature>